<feature type="repeat" description="PPR" evidence="2">
    <location>
        <begin position="295"/>
        <end position="329"/>
    </location>
</feature>
<feature type="region of interest" description="Disordered" evidence="3">
    <location>
        <begin position="629"/>
        <end position="692"/>
    </location>
</feature>
<gene>
    <name evidence="4" type="ORF">HPP92_022990</name>
</gene>
<dbReference type="Gene3D" id="1.25.40.10">
    <property type="entry name" value="Tetratricopeptide repeat domain"/>
    <property type="match status" value="4"/>
</dbReference>
<dbReference type="GO" id="GO:0048316">
    <property type="term" value="P:seed development"/>
    <property type="evidence" value="ECO:0007669"/>
    <property type="project" value="UniProtKB-ARBA"/>
</dbReference>
<proteinExistence type="predicted"/>
<accession>A0A835UFM4</accession>
<dbReference type="PROSITE" id="PS51375">
    <property type="entry name" value="PPR"/>
    <property type="match status" value="10"/>
</dbReference>
<evidence type="ECO:0000313" key="4">
    <source>
        <dbReference type="EMBL" id="KAG0459862.1"/>
    </source>
</evidence>
<reference evidence="4 5" key="1">
    <citation type="journal article" date="2020" name="Nat. Food">
        <title>A phased Vanilla planifolia genome enables genetic improvement of flavour and production.</title>
        <authorList>
            <person name="Hasing T."/>
            <person name="Tang H."/>
            <person name="Brym M."/>
            <person name="Khazi F."/>
            <person name="Huang T."/>
            <person name="Chambers A.H."/>
        </authorList>
    </citation>
    <scope>NUCLEOTIDE SEQUENCE [LARGE SCALE GENOMIC DNA]</scope>
    <source>
        <tissue evidence="4">Leaf</tissue>
    </source>
</reference>
<dbReference type="InterPro" id="IPR002885">
    <property type="entry name" value="PPR_rpt"/>
</dbReference>
<feature type="region of interest" description="Disordered" evidence="3">
    <location>
        <begin position="583"/>
        <end position="612"/>
    </location>
</feature>
<sequence length="692" mass="77169">MQKSSKTLHSDALLSFAHHIEMALSKPFLVQMRTLKPFSNPFLGASRLRHFSFATPEEAAAERRRRKRRLRIEPPLSSLRQQPVQRRSPSSKSPNPNAPKLPEPMSALTGNRLNLHGRILTLIRENDLDEASLLVRHSIYSNCRPTVFTCNAVLSALLRQCRYSDLLSLHRFITQASVAPTVITHNLLLQAYCDCRKIDTALEHYRLMVKEDAPLNPSPSTYRILIKGLVENNKVDQAVDLKNEMITKGFCAPDPVVYNLLMTGFVRNDEPDRVLELFEELKEKLGVGGGGIIADGIVYGNLMKGYFKKGMEKEAMDLYEEVLGEDSKVRFGAVSYNLVLDALAKNGRLDEAIGLFERMMREHNPPKRITVNLGSFNVMIDGFGLAGRFEEAIDVFKRRMAEKNCTPDVLSYNNLINLLGMNGLIVEAEEAYKEMGERGINPDEYTYVLLIESCFKAGNPNDSLNYFDKMVESGLRPNANAYNKIIEGLLNVERLDEARGFLDQMLEREVKPNVMSYEMLLQAFCKVARLDDALKVLRDLLMDEDLSLGSEMKELVLEALRKDGRQEEFARLLEDVEREKAEAAARAAEEKERAEALAKEEEERKKAEKAAKEAAAARASAAAIDAVLGRRKSADNKEDEKEPSQVTGGTDEAKAGDKASADGVSANEVLPGSNSSVPTIDAGNPTQEVSAI</sequence>
<dbReference type="SUPFAM" id="SSF48452">
    <property type="entry name" value="TPR-like"/>
    <property type="match status" value="1"/>
</dbReference>
<feature type="repeat" description="PPR" evidence="2">
    <location>
        <begin position="254"/>
        <end position="284"/>
    </location>
</feature>
<feature type="repeat" description="PPR" evidence="2">
    <location>
        <begin position="408"/>
        <end position="442"/>
    </location>
</feature>
<dbReference type="Proteomes" id="UP000639772">
    <property type="component" value="Chromosome 12"/>
</dbReference>
<dbReference type="InterPro" id="IPR052308">
    <property type="entry name" value="PPR_domain-containing"/>
</dbReference>
<dbReference type="NCBIfam" id="TIGR00756">
    <property type="entry name" value="PPR"/>
    <property type="match status" value="7"/>
</dbReference>
<protein>
    <recommendedName>
        <fullName evidence="6">Pentatricopeptide repeat-containing protein</fullName>
    </recommendedName>
</protein>
<dbReference type="PANTHER" id="PTHR47937">
    <property type="entry name" value="PLASTID TRANSCRIPTIONALLY ACTIVE CHROMOSOME 2-LIKE PROTEIN"/>
    <property type="match status" value="1"/>
</dbReference>
<evidence type="ECO:0000256" key="2">
    <source>
        <dbReference type="PROSITE-ProRule" id="PRU00708"/>
    </source>
</evidence>
<dbReference type="OrthoDB" id="185373at2759"/>
<comment type="caution">
    <text evidence="4">The sequence shown here is derived from an EMBL/GenBank/DDBJ whole genome shotgun (WGS) entry which is preliminary data.</text>
</comment>
<feature type="compositionally biased region" description="Polar residues" evidence="3">
    <location>
        <begin position="78"/>
        <end position="87"/>
    </location>
</feature>
<name>A0A835UFM4_VANPL</name>
<dbReference type="Pfam" id="PF01535">
    <property type="entry name" value="PPR"/>
    <property type="match status" value="4"/>
</dbReference>
<feature type="repeat" description="PPR" evidence="2">
    <location>
        <begin position="478"/>
        <end position="512"/>
    </location>
</feature>
<feature type="repeat" description="PPR" evidence="2">
    <location>
        <begin position="513"/>
        <end position="548"/>
    </location>
</feature>
<evidence type="ECO:0008006" key="6">
    <source>
        <dbReference type="Google" id="ProtNLM"/>
    </source>
</evidence>
<dbReference type="FunFam" id="1.25.40.10:FF:000922">
    <property type="entry name" value="Pentatricopeptide repeat-containing protein"/>
    <property type="match status" value="1"/>
</dbReference>
<dbReference type="EMBL" id="JADCNM010000012">
    <property type="protein sequence ID" value="KAG0459862.1"/>
    <property type="molecule type" value="Genomic_DNA"/>
</dbReference>
<feature type="repeat" description="PPR" evidence="2">
    <location>
        <begin position="218"/>
        <end position="252"/>
    </location>
</feature>
<dbReference type="AlphaFoldDB" id="A0A835UFM4"/>
<keyword evidence="1" id="KW-0677">Repeat</keyword>
<evidence type="ECO:0000256" key="1">
    <source>
        <dbReference type="ARBA" id="ARBA00022737"/>
    </source>
</evidence>
<feature type="compositionally biased region" description="Polar residues" evidence="3">
    <location>
        <begin position="672"/>
        <end position="692"/>
    </location>
</feature>
<feature type="repeat" description="PPR" evidence="2">
    <location>
        <begin position="332"/>
        <end position="366"/>
    </location>
</feature>
<dbReference type="InterPro" id="IPR011990">
    <property type="entry name" value="TPR-like_helical_dom_sf"/>
</dbReference>
<feature type="region of interest" description="Disordered" evidence="3">
    <location>
        <begin position="57"/>
        <end position="107"/>
    </location>
</feature>
<organism evidence="4 5">
    <name type="scientific">Vanilla planifolia</name>
    <name type="common">Vanilla</name>
    <dbReference type="NCBI Taxonomy" id="51239"/>
    <lineage>
        <taxon>Eukaryota</taxon>
        <taxon>Viridiplantae</taxon>
        <taxon>Streptophyta</taxon>
        <taxon>Embryophyta</taxon>
        <taxon>Tracheophyta</taxon>
        <taxon>Spermatophyta</taxon>
        <taxon>Magnoliopsida</taxon>
        <taxon>Liliopsida</taxon>
        <taxon>Asparagales</taxon>
        <taxon>Orchidaceae</taxon>
        <taxon>Vanilloideae</taxon>
        <taxon>Vanilleae</taxon>
        <taxon>Vanilla</taxon>
    </lineage>
</organism>
<feature type="compositionally biased region" description="Basic and acidic residues" evidence="3">
    <location>
        <begin position="651"/>
        <end position="660"/>
    </location>
</feature>
<feature type="repeat" description="PPR" evidence="2">
    <location>
        <begin position="443"/>
        <end position="477"/>
    </location>
</feature>
<feature type="repeat" description="PPR" evidence="2">
    <location>
        <begin position="372"/>
        <end position="407"/>
    </location>
</feature>
<feature type="repeat" description="PPR" evidence="2">
    <location>
        <begin position="181"/>
        <end position="215"/>
    </location>
</feature>
<dbReference type="PANTHER" id="PTHR47937:SF5">
    <property type="entry name" value="PENTATRICOPEPTIDE REPEAT-CONTAINING PROTEIN"/>
    <property type="match status" value="1"/>
</dbReference>
<evidence type="ECO:0000256" key="3">
    <source>
        <dbReference type="SAM" id="MobiDB-lite"/>
    </source>
</evidence>
<evidence type="ECO:0000313" key="5">
    <source>
        <dbReference type="Proteomes" id="UP000639772"/>
    </source>
</evidence>
<dbReference type="Pfam" id="PF13041">
    <property type="entry name" value="PPR_2"/>
    <property type="match status" value="3"/>
</dbReference>
<feature type="compositionally biased region" description="Basic and acidic residues" evidence="3">
    <location>
        <begin position="632"/>
        <end position="643"/>
    </location>
</feature>